<feature type="compositionally biased region" description="Basic and acidic residues" evidence="1">
    <location>
        <begin position="28"/>
        <end position="39"/>
    </location>
</feature>
<protein>
    <submittedName>
        <fullName evidence="2">Uncharacterized protein</fullName>
    </submittedName>
</protein>
<dbReference type="Proteomes" id="UP000479710">
    <property type="component" value="Unassembled WGS sequence"/>
</dbReference>
<dbReference type="OrthoDB" id="695445at2759"/>
<evidence type="ECO:0000256" key="1">
    <source>
        <dbReference type="SAM" id="MobiDB-lite"/>
    </source>
</evidence>
<feature type="region of interest" description="Disordered" evidence="1">
    <location>
        <begin position="87"/>
        <end position="123"/>
    </location>
</feature>
<accession>A0A6G1EKJ9</accession>
<dbReference type="EMBL" id="SPHZ02000003">
    <property type="protein sequence ID" value="KAF0925585.1"/>
    <property type="molecule type" value="Genomic_DNA"/>
</dbReference>
<keyword evidence="3" id="KW-1185">Reference proteome</keyword>
<name>A0A6G1EKJ9_9ORYZ</name>
<reference evidence="2 3" key="1">
    <citation type="submission" date="2019-11" db="EMBL/GenBank/DDBJ databases">
        <title>Whole genome sequence of Oryza granulata.</title>
        <authorList>
            <person name="Li W."/>
        </authorList>
    </citation>
    <scope>NUCLEOTIDE SEQUENCE [LARGE SCALE GENOMIC DNA]</scope>
    <source>
        <strain evidence="3">cv. Menghai</strain>
        <tissue evidence="2">Leaf</tissue>
    </source>
</reference>
<proteinExistence type="predicted"/>
<dbReference type="PANTHER" id="PTHR35167">
    <property type="entry name" value="OS05G0216466 PROTEIN"/>
    <property type="match status" value="1"/>
</dbReference>
<evidence type="ECO:0000313" key="3">
    <source>
        <dbReference type="Proteomes" id="UP000479710"/>
    </source>
</evidence>
<dbReference type="PANTHER" id="PTHR35167:SF3">
    <property type="entry name" value="OS05G0216466 PROTEIN"/>
    <property type="match status" value="1"/>
</dbReference>
<gene>
    <name evidence="2" type="ORF">E2562_017177</name>
</gene>
<evidence type="ECO:0000313" key="2">
    <source>
        <dbReference type="EMBL" id="KAF0925585.1"/>
    </source>
</evidence>
<sequence>MAGATELDMEAAEQLIHVSKKSCKKAADVGRKEGDKEAAVESCSRKRAAPAGEEEGDIDDVVIGGEARRRPRFRSLAAVYRETTRRPSDDVVVGCGRGGAAEEDGERTTMKRAANDAAAGKGR</sequence>
<organism evidence="2 3">
    <name type="scientific">Oryza meyeriana var. granulata</name>
    <dbReference type="NCBI Taxonomy" id="110450"/>
    <lineage>
        <taxon>Eukaryota</taxon>
        <taxon>Viridiplantae</taxon>
        <taxon>Streptophyta</taxon>
        <taxon>Embryophyta</taxon>
        <taxon>Tracheophyta</taxon>
        <taxon>Spermatophyta</taxon>
        <taxon>Magnoliopsida</taxon>
        <taxon>Liliopsida</taxon>
        <taxon>Poales</taxon>
        <taxon>Poaceae</taxon>
        <taxon>BOP clade</taxon>
        <taxon>Oryzoideae</taxon>
        <taxon>Oryzeae</taxon>
        <taxon>Oryzinae</taxon>
        <taxon>Oryza</taxon>
        <taxon>Oryza meyeriana</taxon>
    </lineage>
</organism>
<dbReference type="AlphaFoldDB" id="A0A6G1EKJ9"/>
<comment type="caution">
    <text evidence="2">The sequence shown here is derived from an EMBL/GenBank/DDBJ whole genome shotgun (WGS) entry which is preliminary data.</text>
</comment>
<feature type="region of interest" description="Disordered" evidence="1">
    <location>
        <begin position="28"/>
        <end position="60"/>
    </location>
</feature>